<protein>
    <submittedName>
        <fullName evidence="1">DUF2267 domain-containing protein</fullName>
    </submittedName>
</protein>
<dbReference type="Gene3D" id="1.10.490.110">
    <property type="entry name" value="Uncharacterized conserved protein DUF2267"/>
    <property type="match status" value="1"/>
</dbReference>
<dbReference type="Pfam" id="PF10025">
    <property type="entry name" value="DUF2267"/>
    <property type="match status" value="1"/>
</dbReference>
<sequence length="143" mass="16005">MSAKGLEVIDHTVQLTHEWINELTGRASWASHRDALRLLRVTISAIRDHLPHDEAVQFAAQMPLLIRGMYFEGWRPSCTPLPERDAEGFRARIESEVGSVAEYAGPEDISEVFRVLNGRISAGEIAQVRAALPKPIRDLWPAP</sequence>
<comment type="caution">
    <text evidence="1">The sequence shown here is derived from an EMBL/GenBank/DDBJ whole genome shotgun (WGS) entry which is preliminary data.</text>
</comment>
<dbReference type="InterPro" id="IPR038282">
    <property type="entry name" value="DUF2267_sf"/>
</dbReference>
<dbReference type="EMBL" id="JAOWKY010000001">
    <property type="protein sequence ID" value="MCV2868404.1"/>
    <property type="molecule type" value="Genomic_DNA"/>
</dbReference>
<dbReference type="InterPro" id="IPR018727">
    <property type="entry name" value="DUF2267"/>
</dbReference>
<evidence type="ECO:0000313" key="1">
    <source>
        <dbReference type="EMBL" id="MCV2868404.1"/>
    </source>
</evidence>
<gene>
    <name evidence="1" type="ORF">OEW28_07160</name>
</gene>
<reference evidence="1 2" key="1">
    <citation type="submission" date="2022-10" db="EMBL/GenBank/DDBJ databases">
        <title>Defluviimonas sp. nov., isolated from ocean surface water.</title>
        <authorList>
            <person name="He W."/>
            <person name="Wang L."/>
            <person name="Zhang D.-F."/>
        </authorList>
    </citation>
    <scope>NUCLEOTIDE SEQUENCE [LARGE SCALE GENOMIC DNA]</scope>
    <source>
        <strain evidence="1 2">WL0002</strain>
    </source>
</reference>
<proteinExistence type="predicted"/>
<organism evidence="1 2">
    <name type="scientific">Albidovulum marisflavi</name>
    <dbReference type="NCBI Taxonomy" id="2984159"/>
    <lineage>
        <taxon>Bacteria</taxon>
        <taxon>Pseudomonadati</taxon>
        <taxon>Pseudomonadota</taxon>
        <taxon>Alphaproteobacteria</taxon>
        <taxon>Rhodobacterales</taxon>
        <taxon>Paracoccaceae</taxon>
        <taxon>Albidovulum</taxon>
    </lineage>
</organism>
<keyword evidence="2" id="KW-1185">Reference proteome</keyword>
<name>A0ABT2ZBD1_9RHOB</name>
<evidence type="ECO:0000313" key="2">
    <source>
        <dbReference type="Proteomes" id="UP001652542"/>
    </source>
</evidence>
<accession>A0ABT2ZBD1</accession>
<dbReference type="RefSeq" id="WP_263734015.1">
    <property type="nucleotide sequence ID" value="NZ_JAOWKY010000001.1"/>
</dbReference>
<dbReference type="Proteomes" id="UP001652542">
    <property type="component" value="Unassembled WGS sequence"/>
</dbReference>